<reference evidence="2" key="1">
    <citation type="journal article" date="2007" name="Nature">
        <title>The grapevine genome sequence suggests ancestral hexaploidization in major angiosperm phyla.</title>
        <authorList>
            <consortium name="The French-Italian Public Consortium for Grapevine Genome Characterization."/>
            <person name="Jaillon O."/>
            <person name="Aury J.-M."/>
            <person name="Noel B."/>
            <person name="Policriti A."/>
            <person name="Clepet C."/>
            <person name="Casagrande A."/>
            <person name="Choisne N."/>
            <person name="Aubourg S."/>
            <person name="Vitulo N."/>
            <person name="Jubin C."/>
            <person name="Vezzi A."/>
            <person name="Legeai F."/>
            <person name="Hugueney P."/>
            <person name="Dasilva C."/>
            <person name="Horner D."/>
            <person name="Mica E."/>
            <person name="Jublot D."/>
            <person name="Poulain J."/>
            <person name="Bruyere C."/>
            <person name="Billault A."/>
            <person name="Segurens B."/>
            <person name="Gouyvenoux M."/>
            <person name="Ugarte E."/>
            <person name="Cattonaro F."/>
            <person name="Anthouard V."/>
            <person name="Vico V."/>
            <person name="Del Fabbro C."/>
            <person name="Alaux M."/>
            <person name="Di Gaspero G."/>
            <person name="Dumas V."/>
            <person name="Felice N."/>
            <person name="Paillard S."/>
            <person name="Juman I."/>
            <person name="Moroldo M."/>
            <person name="Scalabrin S."/>
            <person name="Canaguier A."/>
            <person name="Le Clainche I."/>
            <person name="Malacrida G."/>
            <person name="Durand E."/>
            <person name="Pesole G."/>
            <person name="Laucou V."/>
            <person name="Chatelet P."/>
            <person name="Merdinoglu D."/>
            <person name="Delledonne M."/>
            <person name="Pezzotti M."/>
            <person name="Lecharny A."/>
            <person name="Scarpelli C."/>
            <person name="Artiguenave F."/>
            <person name="Pe M.E."/>
            <person name="Valle G."/>
            <person name="Morgante M."/>
            <person name="Caboche M."/>
            <person name="Adam-Blondon A.-F."/>
            <person name="Weissenbach J."/>
            <person name="Quetier F."/>
            <person name="Wincker P."/>
        </authorList>
    </citation>
    <scope>NUCLEOTIDE SEQUENCE [LARGE SCALE GENOMIC DNA]</scope>
    <source>
        <strain evidence="2">cv. Pinot noir / PN40024</strain>
    </source>
</reference>
<sequence>MENDVLTMTVPKEEVKKAEIKAIEIFG</sequence>
<name>F6HNM9_VITVI</name>
<dbReference type="EMBL" id="FN595998">
    <property type="protein sequence ID" value="CCB56248.1"/>
    <property type="molecule type" value="Genomic_DNA"/>
</dbReference>
<dbReference type="HOGENOM" id="CLU_220393_0_0_1"/>
<protein>
    <recommendedName>
        <fullName evidence="3">SHSP domain-containing protein</fullName>
    </recommendedName>
</protein>
<dbReference type="InParanoid" id="F6HNM9"/>
<dbReference type="AlphaFoldDB" id="F6HNM9"/>
<gene>
    <name evidence="1" type="ordered locus">VIT_13s0019g03140</name>
</gene>
<accession>F6HNM9</accession>
<dbReference type="PaxDb" id="29760-VIT_13s0019g03140.t01"/>
<evidence type="ECO:0000313" key="2">
    <source>
        <dbReference type="Proteomes" id="UP000009183"/>
    </source>
</evidence>
<dbReference type="Proteomes" id="UP000009183">
    <property type="component" value="Chromosome 13"/>
</dbReference>
<evidence type="ECO:0000313" key="1">
    <source>
        <dbReference type="EMBL" id="CCB56248.1"/>
    </source>
</evidence>
<keyword evidence="2" id="KW-1185">Reference proteome</keyword>
<evidence type="ECO:0008006" key="3">
    <source>
        <dbReference type="Google" id="ProtNLM"/>
    </source>
</evidence>
<organism evidence="1 2">
    <name type="scientific">Vitis vinifera</name>
    <name type="common">Grape</name>
    <dbReference type="NCBI Taxonomy" id="29760"/>
    <lineage>
        <taxon>Eukaryota</taxon>
        <taxon>Viridiplantae</taxon>
        <taxon>Streptophyta</taxon>
        <taxon>Embryophyta</taxon>
        <taxon>Tracheophyta</taxon>
        <taxon>Spermatophyta</taxon>
        <taxon>Magnoliopsida</taxon>
        <taxon>eudicotyledons</taxon>
        <taxon>Gunneridae</taxon>
        <taxon>Pentapetalae</taxon>
        <taxon>rosids</taxon>
        <taxon>Vitales</taxon>
        <taxon>Vitaceae</taxon>
        <taxon>Viteae</taxon>
        <taxon>Vitis</taxon>
    </lineage>
</organism>
<proteinExistence type="predicted"/>